<dbReference type="Gene3D" id="1.25.40.10">
    <property type="entry name" value="Tetratricopeptide repeat domain"/>
    <property type="match status" value="2"/>
</dbReference>
<gene>
    <name evidence="10" type="ORF">ACFS6H_18980</name>
</gene>
<dbReference type="Gene3D" id="3.30.565.10">
    <property type="entry name" value="Histidine kinase-like ATPase, C-terminal domain"/>
    <property type="match status" value="1"/>
</dbReference>
<sequence>MTAQNNNAVLDSLLRLLPTQKEDSNHINLLNELMYQYMTFDTKKSLEYVNQALALSEKIKWEQGIATSSRYKATLFLETGKLDEALPLYERALVISKKKGDYLGEVMINYNMGTLLQHKSDFVKASEHYFKGIKLAEEKKDKSLVAPGKYYVSVIFAQQNDFEKARKYAFESLKVCEELDDIYYPGPILETIGYTYVKEQKRKEATDYYLKSLAYYDSSNSEMGKAKIYGQLVECSSDDPAKQLHYIQQADAIWKKLEIENTYTVNNTGNRGVIYYQLYKSDSLYQALPDSLKLPRATLLQQSKILLREAITDCEQMNMGDLLVQFYKFYADILADTKDYQGSLEYYKKSVKLQDSLFSQESKNKLAGIESQRALELKDKQLLINKLEINKKRTERIGLIVGIVALVIIGTLLFYQSRNRKRNNDTLLQLNNELNEANKLKAKFFAILSHDLRSPVASLISYLQLQDEAPEEMDAATSQAYKKNIQQTAAALLNNMEALLIWSKGQMENFKPYKQQVMVSSLFHYLDSYFQNKDVTFHFVDGKDTSLYTDINYMQTIMYNLTANAVKAAAHSTSPMVVWQVEIKDNKTILSISDNGPGMTAAQQQVLFSNDSYNNHKTGFGLHIIRDLAKSIDCTISVNSEAGKGTVFMLEV</sequence>
<dbReference type="InterPro" id="IPR036097">
    <property type="entry name" value="HisK_dim/P_sf"/>
</dbReference>
<dbReference type="PRINTS" id="PR00344">
    <property type="entry name" value="BCTRLSENSOR"/>
</dbReference>
<accession>A0ABW6AAY4</accession>
<dbReference type="InterPro" id="IPR005467">
    <property type="entry name" value="His_kinase_dom"/>
</dbReference>
<dbReference type="SUPFAM" id="SSF48452">
    <property type="entry name" value="TPR-like"/>
    <property type="match status" value="2"/>
</dbReference>
<dbReference type="InterPro" id="IPR011990">
    <property type="entry name" value="TPR-like_helical_dom_sf"/>
</dbReference>
<dbReference type="SMART" id="SM00387">
    <property type="entry name" value="HATPase_c"/>
    <property type="match status" value="1"/>
</dbReference>
<dbReference type="Pfam" id="PF13424">
    <property type="entry name" value="TPR_12"/>
    <property type="match status" value="1"/>
</dbReference>
<dbReference type="InterPro" id="IPR050736">
    <property type="entry name" value="Sensor_HK_Regulatory"/>
</dbReference>
<evidence type="ECO:0000313" key="10">
    <source>
        <dbReference type="EMBL" id="MFD2921811.1"/>
    </source>
</evidence>
<comment type="caution">
    <text evidence="10">The sequence shown here is derived from an EMBL/GenBank/DDBJ whole genome shotgun (WGS) entry which is preliminary data.</text>
</comment>
<feature type="coiled-coil region" evidence="7">
    <location>
        <begin position="377"/>
        <end position="443"/>
    </location>
</feature>
<evidence type="ECO:0000256" key="4">
    <source>
        <dbReference type="ARBA" id="ARBA00022679"/>
    </source>
</evidence>
<evidence type="ECO:0000256" key="1">
    <source>
        <dbReference type="ARBA" id="ARBA00000085"/>
    </source>
</evidence>
<evidence type="ECO:0000256" key="3">
    <source>
        <dbReference type="ARBA" id="ARBA00022553"/>
    </source>
</evidence>
<dbReference type="Gene3D" id="1.10.287.130">
    <property type="match status" value="1"/>
</dbReference>
<dbReference type="EC" id="2.7.13.3" evidence="2"/>
<evidence type="ECO:0000256" key="5">
    <source>
        <dbReference type="ARBA" id="ARBA00022777"/>
    </source>
</evidence>
<evidence type="ECO:0000256" key="7">
    <source>
        <dbReference type="SAM" id="Coils"/>
    </source>
</evidence>
<dbReference type="PANTHER" id="PTHR43711:SF26">
    <property type="entry name" value="SENSOR HISTIDINE KINASE RCSC"/>
    <property type="match status" value="1"/>
</dbReference>
<reference evidence="11" key="1">
    <citation type="journal article" date="2019" name="Int. J. Syst. Evol. Microbiol.">
        <title>The Global Catalogue of Microorganisms (GCM) 10K type strain sequencing project: providing services to taxonomists for standard genome sequencing and annotation.</title>
        <authorList>
            <consortium name="The Broad Institute Genomics Platform"/>
            <consortium name="The Broad Institute Genome Sequencing Center for Infectious Disease"/>
            <person name="Wu L."/>
            <person name="Ma J."/>
        </authorList>
    </citation>
    <scope>NUCLEOTIDE SEQUENCE [LARGE SCALE GENOMIC DNA]</scope>
    <source>
        <strain evidence="11">KCTC 23299</strain>
    </source>
</reference>
<dbReference type="PANTHER" id="PTHR43711">
    <property type="entry name" value="TWO-COMPONENT HISTIDINE KINASE"/>
    <property type="match status" value="1"/>
</dbReference>
<dbReference type="PROSITE" id="PS50109">
    <property type="entry name" value="HIS_KIN"/>
    <property type="match status" value="1"/>
</dbReference>
<name>A0ABW6AAY4_9BACT</name>
<dbReference type="InterPro" id="IPR003661">
    <property type="entry name" value="HisK_dim/P_dom"/>
</dbReference>
<protein>
    <recommendedName>
        <fullName evidence="2">histidine kinase</fullName>
        <ecNumber evidence="2">2.7.13.3</ecNumber>
    </recommendedName>
</protein>
<keyword evidence="8" id="KW-0812">Transmembrane</keyword>
<keyword evidence="7" id="KW-0175">Coiled coil</keyword>
<keyword evidence="8" id="KW-0472">Membrane</keyword>
<evidence type="ECO:0000256" key="8">
    <source>
        <dbReference type="SAM" id="Phobius"/>
    </source>
</evidence>
<dbReference type="InterPro" id="IPR004358">
    <property type="entry name" value="Sig_transdc_His_kin-like_C"/>
</dbReference>
<evidence type="ECO:0000256" key="2">
    <source>
        <dbReference type="ARBA" id="ARBA00012438"/>
    </source>
</evidence>
<dbReference type="InterPro" id="IPR003594">
    <property type="entry name" value="HATPase_dom"/>
</dbReference>
<keyword evidence="6" id="KW-0902">Two-component regulatory system</keyword>
<dbReference type="SUPFAM" id="SSF55874">
    <property type="entry name" value="ATPase domain of HSP90 chaperone/DNA topoisomerase II/histidine kinase"/>
    <property type="match status" value="1"/>
</dbReference>
<dbReference type="RefSeq" id="WP_386102842.1">
    <property type="nucleotide sequence ID" value="NZ_JBHUOZ010000003.1"/>
</dbReference>
<keyword evidence="8" id="KW-1133">Transmembrane helix</keyword>
<feature type="domain" description="Histidine kinase" evidence="9">
    <location>
        <begin position="447"/>
        <end position="652"/>
    </location>
</feature>
<evidence type="ECO:0000259" key="9">
    <source>
        <dbReference type="PROSITE" id="PS50109"/>
    </source>
</evidence>
<evidence type="ECO:0000313" key="11">
    <source>
        <dbReference type="Proteomes" id="UP001597511"/>
    </source>
</evidence>
<organism evidence="10 11">
    <name type="scientific">Terrimonas rubra</name>
    <dbReference type="NCBI Taxonomy" id="1035890"/>
    <lineage>
        <taxon>Bacteria</taxon>
        <taxon>Pseudomonadati</taxon>
        <taxon>Bacteroidota</taxon>
        <taxon>Chitinophagia</taxon>
        <taxon>Chitinophagales</taxon>
        <taxon>Chitinophagaceae</taxon>
        <taxon>Terrimonas</taxon>
    </lineage>
</organism>
<proteinExistence type="predicted"/>
<keyword evidence="4" id="KW-0808">Transferase</keyword>
<dbReference type="CDD" id="cd00082">
    <property type="entry name" value="HisKA"/>
    <property type="match status" value="1"/>
</dbReference>
<dbReference type="Proteomes" id="UP001597511">
    <property type="component" value="Unassembled WGS sequence"/>
</dbReference>
<dbReference type="InterPro" id="IPR036890">
    <property type="entry name" value="HATPase_C_sf"/>
</dbReference>
<keyword evidence="5" id="KW-0418">Kinase</keyword>
<comment type="catalytic activity">
    <reaction evidence="1">
        <text>ATP + protein L-histidine = ADP + protein N-phospho-L-histidine.</text>
        <dbReference type="EC" id="2.7.13.3"/>
    </reaction>
</comment>
<dbReference type="SMART" id="SM00028">
    <property type="entry name" value="TPR"/>
    <property type="match status" value="5"/>
</dbReference>
<feature type="transmembrane region" description="Helical" evidence="8">
    <location>
        <begin position="397"/>
        <end position="415"/>
    </location>
</feature>
<dbReference type="EMBL" id="JBHUOZ010000003">
    <property type="protein sequence ID" value="MFD2921811.1"/>
    <property type="molecule type" value="Genomic_DNA"/>
</dbReference>
<evidence type="ECO:0000256" key="6">
    <source>
        <dbReference type="ARBA" id="ARBA00023012"/>
    </source>
</evidence>
<dbReference type="Pfam" id="PF02518">
    <property type="entry name" value="HATPase_c"/>
    <property type="match status" value="1"/>
</dbReference>
<keyword evidence="11" id="KW-1185">Reference proteome</keyword>
<dbReference type="SUPFAM" id="SSF47384">
    <property type="entry name" value="Homodimeric domain of signal transducing histidine kinase"/>
    <property type="match status" value="1"/>
</dbReference>
<dbReference type="InterPro" id="IPR019734">
    <property type="entry name" value="TPR_rpt"/>
</dbReference>
<keyword evidence="3" id="KW-0597">Phosphoprotein</keyword>